<evidence type="ECO:0000256" key="1">
    <source>
        <dbReference type="SAM" id="Coils"/>
    </source>
</evidence>
<reference evidence="3" key="1">
    <citation type="submission" date="2023-10" db="EMBL/GenBank/DDBJ databases">
        <authorList>
            <person name="Chen Y."/>
            <person name="Shah S."/>
            <person name="Dougan E. K."/>
            <person name="Thang M."/>
            <person name="Chan C."/>
        </authorList>
    </citation>
    <scope>NUCLEOTIDE SEQUENCE [LARGE SCALE GENOMIC DNA]</scope>
</reference>
<name>A0ABN9SNP9_9DINO</name>
<feature type="compositionally biased region" description="Low complexity" evidence="2">
    <location>
        <begin position="121"/>
        <end position="130"/>
    </location>
</feature>
<gene>
    <name evidence="3" type="ORF">PCOR1329_LOCUS31182</name>
</gene>
<feature type="region of interest" description="Disordered" evidence="2">
    <location>
        <begin position="120"/>
        <end position="141"/>
    </location>
</feature>
<evidence type="ECO:0000313" key="3">
    <source>
        <dbReference type="EMBL" id="CAK0833489.1"/>
    </source>
</evidence>
<protein>
    <submittedName>
        <fullName evidence="3">Uncharacterized protein</fullName>
    </submittedName>
</protein>
<feature type="region of interest" description="Disordered" evidence="2">
    <location>
        <begin position="1"/>
        <end position="46"/>
    </location>
</feature>
<feature type="compositionally biased region" description="Low complexity" evidence="2">
    <location>
        <begin position="1"/>
        <end position="17"/>
    </location>
</feature>
<keyword evidence="1" id="KW-0175">Coiled coil</keyword>
<dbReference type="Proteomes" id="UP001189429">
    <property type="component" value="Unassembled WGS sequence"/>
</dbReference>
<evidence type="ECO:0000256" key="2">
    <source>
        <dbReference type="SAM" id="MobiDB-lite"/>
    </source>
</evidence>
<comment type="caution">
    <text evidence="3">The sequence shown here is derived from an EMBL/GenBank/DDBJ whole genome shotgun (WGS) entry which is preliminary data.</text>
</comment>
<organism evidence="3 4">
    <name type="scientific">Prorocentrum cordatum</name>
    <dbReference type="NCBI Taxonomy" id="2364126"/>
    <lineage>
        <taxon>Eukaryota</taxon>
        <taxon>Sar</taxon>
        <taxon>Alveolata</taxon>
        <taxon>Dinophyceae</taxon>
        <taxon>Prorocentrales</taxon>
        <taxon>Prorocentraceae</taxon>
        <taxon>Prorocentrum</taxon>
    </lineage>
</organism>
<feature type="coiled-coil region" evidence="1">
    <location>
        <begin position="56"/>
        <end position="112"/>
    </location>
</feature>
<dbReference type="EMBL" id="CAUYUJ010012224">
    <property type="protein sequence ID" value="CAK0833489.1"/>
    <property type="molecule type" value="Genomic_DNA"/>
</dbReference>
<keyword evidence="4" id="KW-1185">Reference proteome</keyword>
<evidence type="ECO:0000313" key="4">
    <source>
        <dbReference type="Proteomes" id="UP001189429"/>
    </source>
</evidence>
<sequence>MSARPSPRAARPRAGTPRGPPRPPEESGPGRPPQIPGLRRPAEPLDSAELDLIRLMQDLEHQRAMAQKRIRAAARVASSAAGPDAEQCAADRATLEDDLAGIERRIAGLRQRMRDRRAFRRGAGAPVAARPQEPDEAAAPQKARFQPPWEARFMFSFPLPCTLPPPLKVDLDGDCRAGLSPWVMRLVSRCLSCVFVFHGTSGENCMRAQAVRPPSVDPPSHSAAQPCRRDMQCLRVEL</sequence>
<proteinExistence type="predicted"/>
<accession>A0ABN9SNP9</accession>